<gene>
    <name evidence="1" type="ORF">Hfx1149_03930</name>
</gene>
<organism evidence="1">
    <name type="scientific">Haloferax sp. CBA1149</name>
    <dbReference type="NCBI Taxonomy" id="2650753"/>
    <lineage>
        <taxon>Archaea</taxon>
        <taxon>Methanobacteriati</taxon>
        <taxon>Methanobacteriota</taxon>
        <taxon>Stenosarchaea group</taxon>
        <taxon>Halobacteria</taxon>
        <taxon>Halobacteriales</taxon>
        <taxon>Haloferacaceae</taxon>
        <taxon>Haloferax</taxon>
    </lineage>
</organism>
<proteinExistence type="predicted"/>
<evidence type="ECO:0000313" key="1">
    <source>
        <dbReference type="EMBL" id="KAB1189210.1"/>
    </source>
</evidence>
<evidence type="ECO:0008006" key="2">
    <source>
        <dbReference type="Google" id="ProtNLM"/>
    </source>
</evidence>
<sequence>MRIDDVLPTFDVTQIRHVVVDASPAETYRAVLDIDFMQMGTAVRVLNELRALPDRLRARMQGERWSGMPTSVSLDDLVDSTGYVVLGDRGAEEFVIGAVGKFWKPNIEWVDIDPDEFVSFDRPGYAKLAIGFSVRPYGTDRTLLSYEARTATTDPEARRRFRLYWSLIGPFAGVLMQQALAHIKNEAEQYRIPIQ</sequence>
<reference evidence="1" key="1">
    <citation type="submission" date="2019-09" db="EMBL/GenBank/DDBJ databases">
        <title>Genomic analysis of Haloferax sp. CBA1149.</title>
        <authorList>
            <person name="Roh S.W."/>
        </authorList>
    </citation>
    <scope>NUCLEOTIDE SEQUENCE</scope>
    <source>
        <strain evidence="1">CBA1149</strain>
    </source>
</reference>
<name>A0A643JYQ6_9EURY</name>
<comment type="caution">
    <text evidence="1">The sequence shown here is derived from an EMBL/GenBank/DDBJ whole genome shotgun (WGS) entry which is preliminary data.</text>
</comment>
<dbReference type="AlphaFoldDB" id="A0A643JYQ6"/>
<accession>A0A643JYQ6</accession>
<dbReference type="EMBL" id="VZUS01000001">
    <property type="protein sequence ID" value="KAB1189210.1"/>
    <property type="molecule type" value="Genomic_DNA"/>
</dbReference>
<protein>
    <recommendedName>
        <fullName evidence="2">SRPBCC family protein</fullName>
    </recommendedName>
</protein>